<dbReference type="AlphaFoldDB" id="A0A3L8Q9Y1"/>
<keyword evidence="5" id="KW-1185">Reference proteome</keyword>
<organism evidence="3 5">
    <name type="scientific">Chloebia gouldiae</name>
    <name type="common">Gouldian finch</name>
    <name type="synonym">Erythrura gouldiae</name>
    <dbReference type="NCBI Taxonomy" id="44316"/>
    <lineage>
        <taxon>Eukaryota</taxon>
        <taxon>Metazoa</taxon>
        <taxon>Chordata</taxon>
        <taxon>Craniata</taxon>
        <taxon>Vertebrata</taxon>
        <taxon>Euteleostomi</taxon>
        <taxon>Archelosauria</taxon>
        <taxon>Archosauria</taxon>
        <taxon>Dinosauria</taxon>
        <taxon>Saurischia</taxon>
        <taxon>Theropoda</taxon>
        <taxon>Coelurosauria</taxon>
        <taxon>Aves</taxon>
        <taxon>Neognathae</taxon>
        <taxon>Neoaves</taxon>
        <taxon>Telluraves</taxon>
        <taxon>Australaves</taxon>
        <taxon>Passeriformes</taxon>
        <taxon>Passeroidea</taxon>
        <taxon>Passeridae</taxon>
        <taxon>Chloebia</taxon>
    </lineage>
</organism>
<feature type="transmembrane region" description="Helical" evidence="2">
    <location>
        <begin position="23"/>
        <end position="45"/>
    </location>
</feature>
<proteinExistence type="predicted"/>
<keyword evidence="2" id="KW-0472">Membrane</keyword>
<accession>A0A3L8Q9Y1</accession>
<gene>
    <name evidence="3" type="ORF">DV515_00017714</name>
    <name evidence="4" type="ORF">DV515_00017717</name>
</gene>
<evidence type="ECO:0000313" key="4">
    <source>
        <dbReference type="EMBL" id="RLV63986.1"/>
    </source>
</evidence>
<evidence type="ECO:0000256" key="1">
    <source>
        <dbReference type="SAM" id="MobiDB-lite"/>
    </source>
</evidence>
<comment type="caution">
    <text evidence="3">The sequence shown here is derived from an EMBL/GenBank/DDBJ whole genome shotgun (WGS) entry which is preliminary data.</text>
</comment>
<protein>
    <submittedName>
        <fullName evidence="3">Uncharacterized protein</fullName>
    </submittedName>
</protein>
<reference evidence="3 5" key="1">
    <citation type="journal article" date="2018" name="Proc. R. Soc. B">
        <title>A non-coding region near Follistatin controls head colour polymorphism in the Gouldian finch.</title>
        <authorList>
            <person name="Toomey M.B."/>
            <person name="Marques C.I."/>
            <person name="Andrade P."/>
            <person name="Araujo P.M."/>
            <person name="Sabatino S."/>
            <person name="Gazda M.A."/>
            <person name="Afonso S."/>
            <person name="Lopes R.J."/>
            <person name="Corbo J.C."/>
            <person name="Carneiro M."/>
        </authorList>
    </citation>
    <scope>NUCLEOTIDE SEQUENCE [LARGE SCALE GENOMIC DNA]</scope>
    <source>
        <strain evidence="3">Red01</strain>
        <tissue evidence="3">Muscle</tissue>
    </source>
</reference>
<dbReference type="OrthoDB" id="10005435at2759"/>
<keyword evidence="2" id="KW-0812">Transmembrane</keyword>
<evidence type="ECO:0000313" key="3">
    <source>
        <dbReference type="EMBL" id="RLV63983.1"/>
    </source>
</evidence>
<dbReference type="Proteomes" id="UP000276834">
    <property type="component" value="Unassembled WGS sequence"/>
</dbReference>
<feature type="region of interest" description="Disordered" evidence="1">
    <location>
        <begin position="92"/>
        <end position="189"/>
    </location>
</feature>
<dbReference type="EMBL" id="QUSF01001560">
    <property type="protein sequence ID" value="RLV63986.1"/>
    <property type="molecule type" value="Genomic_DNA"/>
</dbReference>
<sequence length="218" mass="22827">MTAATAAGEGPRGNSDSVCLESAGGWVTLVTICSFFVLSACLCSVPPARRVFQWLLSLLLPQWQSKAIPDPANATWAKSLAATKAELSAPSSPFLPCGFEEPEPSPVEESSAPPEPPSPGDKLVVGSAGSGGHGDWAQESPAEEQQLPELYQRLVGEAMEPPEPEYISNPGTLSPEPVPEPDPSPFPGFPTAFLPAALCCQGTLTLDRVKLSGSSFPR</sequence>
<evidence type="ECO:0000313" key="5">
    <source>
        <dbReference type="Proteomes" id="UP000276834"/>
    </source>
</evidence>
<feature type="compositionally biased region" description="Pro residues" evidence="1">
    <location>
        <begin position="176"/>
        <end position="188"/>
    </location>
</feature>
<dbReference type="EMBL" id="QUSF01001561">
    <property type="protein sequence ID" value="RLV63983.1"/>
    <property type="molecule type" value="Genomic_DNA"/>
</dbReference>
<keyword evidence="2" id="KW-1133">Transmembrane helix</keyword>
<reference evidence="3" key="2">
    <citation type="submission" date="2018-08" db="EMBL/GenBank/DDBJ databases">
        <authorList>
            <person name="Sabatino S.J."/>
        </authorList>
    </citation>
    <scope>NUCLEOTIDE SEQUENCE</scope>
    <source>
        <strain evidence="3">Red01</strain>
        <tissue evidence="3">Muscle</tissue>
    </source>
</reference>
<name>A0A3L8Q9Y1_CHLGU</name>
<evidence type="ECO:0000256" key="2">
    <source>
        <dbReference type="SAM" id="Phobius"/>
    </source>
</evidence>